<feature type="compositionally biased region" description="Basic and acidic residues" evidence="1">
    <location>
        <begin position="861"/>
        <end position="872"/>
    </location>
</feature>
<feature type="compositionally biased region" description="Low complexity" evidence="1">
    <location>
        <begin position="135"/>
        <end position="164"/>
    </location>
</feature>
<feature type="compositionally biased region" description="Low complexity" evidence="1">
    <location>
        <begin position="216"/>
        <end position="229"/>
    </location>
</feature>
<feature type="compositionally biased region" description="Low complexity" evidence="1">
    <location>
        <begin position="1217"/>
        <end position="1229"/>
    </location>
</feature>
<dbReference type="OrthoDB" id="6426920at2759"/>
<feature type="region of interest" description="Disordered" evidence="1">
    <location>
        <begin position="618"/>
        <end position="642"/>
    </location>
</feature>
<dbReference type="InParanoid" id="B4NPA8"/>
<feature type="region of interest" description="Disordered" evidence="1">
    <location>
        <begin position="328"/>
        <end position="358"/>
    </location>
</feature>
<dbReference type="EMBL" id="CH964291">
    <property type="protein sequence ID" value="EDW86348.2"/>
    <property type="molecule type" value="Genomic_DNA"/>
</dbReference>
<feature type="compositionally biased region" description="Low complexity" evidence="1">
    <location>
        <begin position="328"/>
        <end position="339"/>
    </location>
</feature>
<feature type="compositionally biased region" description="Low complexity" evidence="1">
    <location>
        <begin position="1175"/>
        <end position="1187"/>
    </location>
</feature>
<evidence type="ECO:0000256" key="1">
    <source>
        <dbReference type="SAM" id="MobiDB-lite"/>
    </source>
</evidence>
<feature type="region of interest" description="Disordered" evidence="1">
    <location>
        <begin position="996"/>
        <end position="1089"/>
    </location>
</feature>
<protein>
    <submittedName>
        <fullName evidence="2">Uncharacterized protein</fullName>
    </submittedName>
</protein>
<proteinExistence type="predicted"/>
<feature type="compositionally biased region" description="Low complexity" evidence="1">
    <location>
        <begin position="945"/>
        <end position="967"/>
    </location>
</feature>
<organism evidence="2 3">
    <name type="scientific">Drosophila willistoni</name>
    <name type="common">Fruit fly</name>
    <dbReference type="NCBI Taxonomy" id="7260"/>
    <lineage>
        <taxon>Eukaryota</taxon>
        <taxon>Metazoa</taxon>
        <taxon>Ecdysozoa</taxon>
        <taxon>Arthropoda</taxon>
        <taxon>Hexapoda</taxon>
        <taxon>Insecta</taxon>
        <taxon>Pterygota</taxon>
        <taxon>Neoptera</taxon>
        <taxon>Endopterygota</taxon>
        <taxon>Diptera</taxon>
        <taxon>Brachycera</taxon>
        <taxon>Muscomorpha</taxon>
        <taxon>Ephydroidea</taxon>
        <taxon>Drosophilidae</taxon>
        <taxon>Drosophila</taxon>
        <taxon>Sophophora</taxon>
    </lineage>
</organism>
<feature type="compositionally biased region" description="Low complexity" evidence="1">
    <location>
        <begin position="1071"/>
        <end position="1089"/>
    </location>
</feature>
<feature type="compositionally biased region" description="Basic and acidic residues" evidence="1">
    <location>
        <begin position="1308"/>
        <end position="1320"/>
    </location>
</feature>
<feature type="region of interest" description="Disordered" evidence="1">
    <location>
        <begin position="1371"/>
        <end position="1406"/>
    </location>
</feature>
<feature type="region of interest" description="Disordered" evidence="1">
    <location>
        <begin position="451"/>
        <end position="473"/>
    </location>
</feature>
<keyword evidence="3" id="KW-1185">Reference proteome</keyword>
<feature type="compositionally biased region" description="Gly residues" evidence="1">
    <location>
        <begin position="1061"/>
        <end position="1070"/>
    </location>
</feature>
<feature type="region of interest" description="Disordered" evidence="1">
    <location>
        <begin position="805"/>
        <end position="825"/>
    </location>
</feature>
<reference evidence="2 3" key="1">
    <citation type="journal article" date="2007" name="Nature">
        <title>Evolution of genes and genomes on the Drosophila phylogeny.</title>
        <authorList>
            <consortium name="Drosophila 12 Genomes Consortium"/>
            <person name="Clark A.G."/>
            <person name="Eisen M.B."/>
            <person name="Smith D.R."/>
            <person name="Bergman C.M."/>
            <person name="Oliver B."/>
            <person name="Markow T.A."/>
            <person name="Kaufman T.C."/>
            <person name="Kellis M."/>
            <person name="Gelbart W."/>
            <person name="Iyer V.N."/>
            <person name="Pollard D.A."/>
            <person name="Sackton T.B."/>
            <person name="Larracuente A.M."/>
            <person name="Singh N.D."/>
            <person name="Abad J.P."/>
            <person name="Abt D.N."/>
            <person name="Adryan B."/>
            <person name="Aguade M."/>
            <person name="Akashi H."/>
            <person name="Anderson W.W."/>
            <person name="Aquadro C.F."/>
            <person name="Ardell D.H."/>
            <person name="Arguello R."/>
            <person name="Artieri C.G."/>
            <person name="Barbash D.A."/>
            <person name="Barker D."/>
            <person name="Barsanti P."/>
            <person name="Batterham P."/>
            <person name="Batzoglou S."/>
            <person name="Begun D."/>
            <person name="Bhutkar A."/>
            <person name="Blanco E."/>
            <person name="Bosak S.A."/>
            <person name="Bradley R.K."/>
            <person name="Brand A.D."/>
            <person name="Brent M.R."/>
            <person name="Brooks A.N."/>
            <person name="Brown R.H."/>
            <person name="Butlin R.K."/>
            <person name="Caggese C."/>
            <person name="Calvi B.R."/>
            <person name="Bernardo de Carvalho A."/>
            <person name="Caspi A."/>
            <person name="Castrezana S."/>
            <person name="Celniker S.E."/>
            <person name="Chang J.L."/>
            <person name="Chapple C."/>
            <person name="Chatterji S."/>
            <person name="Chinwalla A."/>
            <person name="Civetta A."/>
            <person name="Clifton S.W."/>
            <person name="Comeron J.M."/>
            <person name="Costello J.C."/>
            <person name="Coyne J.A."/>
            <person name="Daub J."/>
            <person name="David R.G."/>
            <person name="Delcher A.L."/>
            <person name="Delehaunty K."/>
            <person name="Do C.B."/>
            <person name="Ebling H."/>
            <person name="Edwards K."/>
            <person name="Eickbush T."/>
            <person name="Evans J.D."/>
            <person name="Filipski A."/>
            <person name="Findeiss S."/>
            <person name="Freyhult E."/>
            <person name="Fulton L."/>
            <person name="Fulton R."/>
            <person name="Garcia A.C."/>
            <person name="Gardiner A."/>
            <person name="Garfield D.A."/>
            <person name="Garvin B.E."/>
            <person name="Gibson G."/>
            <person name="Gilbert D."/>
            <person name="Gnerre S."/>
            <person name="Godfrey J."/>
            <person name="Good R."/>
            <person name="Gotea V."/>
            <person name="Gravely B."/>
            <person name="Greenberg A.J."/>
            <person name="Griffiths-Jones S."/>
            <person name="Gross S."/>
            <person name="Guigo R."/>
            <person name="Gustafson E.A."/>
            <person name="Haerty W."/>
            <person name="Hahn M.W."/>
            <person name="Halligan D.L."/>
            <person name="Halpern A.L."/>
            <person name="Halter G.M."/>
            <person name="Han M.V."/>
            <person name="Heger A."/>
            <person name="Hillier L."/>
            <person name="Hinrichs A.S."/>
            <person name="Holmes I."/>
            <person name="Hoskins R.A."/>
            <person name="Hubisz M.J."/>
            <person name="Hultmark D."/>
            <person name="Huntley M.A."/>
            <person name="Jaffe D.B."/>
            <person name="Jagadeeshan S."/>
            <person name="Jeck W.R."/>
            <person name="Johnson J."/>
            <person name="Jones C.D."/>
            <person name="Jordan W.C."/>
            <person name="Karpen G.H."/>
            <person name="Kataoka E."/>
            <person name="Keightley P.D."/>
            <person name="Kheradpour P."/>
            <person name="Kirkness E.F."/>
            <person name="Koerich L.B."/>
            <person name="Kristiansen K."/>
            <person name="Kudrna D."/>
            <person name="Kulathinal R.J."/>
            <person name="Kumar S."/>
            <person name="Kwok R."/>
            <person name="Lander E."/>
            <person name="Langley C.H."/>
            <person name="Lapoint R."/>
            <person name="Lazzaro B.P."/>
            <person name="Lee S.J."/>
            <person name="Levesque L."/>
            <person name="Li R."/>
            <person name="Lin C.F."/>
            <person name="Lin M.F."/>
            <person name="Lindblad-Toh K."/>
            <person name="Llopart A."/>
            <person name="Long M."/>
            <person name="Low L."/>
            <person name="Lozovsky E."/>
            <person name="Lu J."/>
            <person name="Luo M."/>
            <person name="Machado C.A."/>
            <person name="Makalowski W."/>
            <person name="Marzo M."/>
            <person name="Matsuda M."/>
            <person name="Matzkin L."/>
            <person name="McAllister B."/>
            <person name="McBride C.S."/>
            <person name="McKernan B."/>
            <person name="McKernan K."/>
            <person name="Mendez-Lago M."/>
            <person name="Minx P."/>
            <person name="Mollenhauer M.U."/>
            <person name="Montooth K."/>
            <person name="Mount S.M."/>
            <person name="Mu X."/>
            <person name="Myers E."/>
            <person name="Negre B."/>
            <person name="Newfeld S."/>
            <person name="Nielsen R."/>
            <person name="Noor M.A."/>
            <person name="O'Grady P."/>
            <person name="Pachter L."/>
            <person name="Papaceit M."/>
            <person name="Parisi M.J."/>
            <person name="Parisi M."/>
            <person name="Parts L."/>
            <person name="Pedersen J.S."/>
            <person name="Pesole G."/>
            <person name="Phillippy A.M."/>
            <person name="Ponting C.P."/>
            <person name="Pop M."/>
            <person name="Porcelli D."/>
            <person name="Powell J.R."/>
            <person name="Prohaska S."/>
            <person name="Pruitt K."/>
            <person name="Puig M."/>
            <person name="Quesneville H."/>
            <person name="Ram K.R."/>
            <person name="Rand D."/>
            <person name="Rasmussen M.D."/>
            <person name="Reed L.K."/>
            <person name="Reenan R."/>
            <person name="Reily A."/>
            <person name="Remington K.A."/>
            <person name="Rieger T.T."/>
            <person name="Ritchie M.G."/>
            <person name="Robin C."/>
            <person name="Rogers Y.H."/>
            <person name="Rohde C."/>
            <person name="Rozas J."/>
            <person name="Rubenfield M.J."/>
            <person name="Ruiz A."/>
            <person name="Russo S."/>
            <person name="Salzberg S.L."/>
            <person name="Sanchez-Gracia A."/>
            <person name="Saranga D.J."/>
            <person name="Sato H."/>
            <person name="Schaeffer S.W."/>
            <person name="Schatz M.C."/>
            <person name="Schlenke T."/>
            <person name="Schwartz R."/>
            <person name="Segarra C."/>
            <person name="Singh R.S."/>
            <person name="Sirot L."/>
            <person name="Sirota M."/>
            <person name="Sisneros N.B."/>
            <person name="Smith C.D."/>
            <person name="Smith T.F."/>
            <person name="Spieth J."/>
            <person name="Stage D.E."/>
            <person name="Stark A."/>
            <person name="Stephan W."/>
            <person name="Strausberg R.L."/>
            <person name="Strempel S."/>
            <person name="Sturgill D."/>
            <person name="Sutton G."/>
            <person name="Sutton G.G."/>
            <person name="Tao W."/>
            <person name="Teichmann S."/>
            <person name="Tobari Y.N."/>
            <person name="Tomimura Y."/>
            <person name="Tsolas J.M."/>
            <person name="Valente V.L."/>
            <person name="Venter E."/>
            <person name="Venter J.C."/>
            <person name="Vicario S."/>
            <person name="Vieira F.G."/>
            <person name="Vilella A.J."/>
            <person name="Villasante A."/>
            <person name="Walenz B."/>
            <person name="Wang J."/>
            <person name="Wasserman M."/>
            <person name="Watts T."/>
            <person name="Wilson D."/>
            <person name="Wilson R.K."/>
            <person name="Wing R.A."/>
            <person name="Wolfner M.F."/>
            <person name="Wong A."/>
            <person name="Wong G.K."/>
            <person name="Wu C.I."/>
            <person name="Wu G."/>
            <person name="Yamamoto D."/>
            <person name="Yang H.P."/>
            <person name="Yang S.P."/>
            <person name="Yorke J.A."/>
            <person name="Yoshida K."/>
            <person name="Zdobnov E."/>
            <person name="Zhang P."/>
            <person name="Zhang Y."/>
            <person name="Zimin A.V."/>
            <person name="Baldwin J."/>
            <person name="Abdouelleil A."/>
            <person name="Abdulkadir J."/>
            <person name="Abebe A."/>
            <person name="Abera B."/>
            <person name="Abreu J."/>
            <person name="Acer S.C."/>
            <person name="Aftuck L."/>
            <person name="Alexander A."/>
            <person name="An P."/>
            <person name="Anderson E."/>
            <person name="Anderson S."/>
            <person name="Arachi H."/>
            <person name="Azer M."/>
            <person name="Bachantsang P."/>
            <person name="Barry A."/>
            <person name="Bayul T."/>
            <person name="Berlin A."/>
            <person name="Bessette D."/>
            <person name="Bloom T."/>
            <person name="Blye J."/>
            <person name="Boguslavskiy L."/>
            <person name="Bonnet C."/>
            <person name="Boukhgalter B."/>
            <person name="Bourzgui I."/>
            <person name="Brown A."/>
            <person name="Cahill P."/>
            <person name="Channer S."/>
            <person name="Cheshatsang Y."/>
            <person name="Chuda L."/>
            <person name="Citroen M."/>
            <person name="Collymore A."/>
            <person name="Cooke P."/>
            <person name="Costello M."/>
            <person name="D'Aco K."/>
            <person name="Daza R."/>
            <person name="De Haan G."/>
            <person name="DeGray S."/>
            <person name="DeMaso C."/>
            <person name="Dhargay N."/>
            <person name="Dooley K."/>
            <person name="Dooley E."/>
            <person name="Doricent M."/>
            <person name="Dorje P."/>
            <person name="Dorjee K."/>
            <person name="Dupes A."/>
            <person name="Elong R."/>
            <person name="Falk J."/>
            <person name="Farina A."/>
            <person name="Faro S."/>
            <person name="Ferguson D."/>
            <person name="Fisher S."/>
            <person name="Foley C.D."/>
            <person name="Franke A."/>
            <person name="Friedrich D."/>
            <person name="Gadbois L."/>
            <person name="Gearin G."/>
            <person name="Gearin C.R."/>
            <person name="Giannoukos G."/>
            <person name="Goode T."/>
            <person name="Graham J."/>
            <person name="Grandbois E."/>
            <person name="Grewal S."/>
            <person name="Gyaltsen K."/>
            <person name="Hafez N."/>
            <person name="Hagos B."/>
            <person name="Hall J."/>
            <person name="Henson C."/>
            <person name="Hollinger A."/>
            <person name="Honan T."/>
            <person name="Huard M.D."/>
            <person name="Hughes L."/>
            <person name="Hurhula B."/>
            <person name="Husby M.E."/>
            <person name="Kamat A."/>
            <person name="Kanga B."/>
            <person name="Kashin S."/>
            <person name="Khazanovich D."/>
            <person name="Kisner P."/>
            <person name="Lance K."/>
            <person name="Lara M."/>
            <person name="Lee W."/>
            <person name="Lennon N."/>
            <person name="Letendre F."/>
            <person name="LeVine R."/>
            <person name="Lipovsky A."/>
            <person name="Liu X."/>
            <person name="Liu J."/>
            <person name="Liu S."/>
            <person name="Lokyitsang T."/>
            <person name="Lokyitsang Y."/>
            <person name="Lubonja R."/>
            <person name="Lui A."/>
            <person name="MacDonald P."/>
            <person name="Magnisalis V."/>
            <person name="Maru K."/>
            <person name="Matthews C."/>
            <person name="McCusker W."/>
            <person name="McDonough S."/>
            <person name="Mehta T."/>
            <person name="Meldrim J."/>
            <person name="Meneus L."/>
            <person name="Mihai O."/>
            <person name="Mihalev A."/>
            <person name="Mihova T."/>
            <person name="Mittelman R."/>
            <person name="Mlenga V."/>
            <person name="Montmayeur A."/>
            <person name="Mulrain L."/>
            <person name="Navidi A."/>
            <person name="Naylor J."/>
            <person name="Negash T."/>
            <person name="Nguyen T."/>
            <person name="Nguyen N."/>
            <person name="Nicol R."/>
            <person name="Norbu C."/>
            <person name="Norbu N."/>
            <person name="Novod N."/>
            <person name="O'Neill B."/>
            <person name="Osman S."/>
            <person name="Markiewicz E."/>
            <person name="Oyono O.L."/>
            <person name="Patti C."/>
            <person name="Phunkhang P."/>
            <person name="Pierre F."/>
            <person name="Priest M."/>
            <person name="Raghuraman S."/>
            <person name="Rege F."/>
            <person name="Reyes R."/>
            <person name="Rise C."/>
            <person name="Rogov P."/>
            <person name="Ross K."/>
            <person name="Ryan E."/>
            <person name="Settipalli S."/>
            <person name="Shea T."/>
            <person name="Sherpa N."/>
            <person name="Shi L."/>
            <person name="Shih D."/>
            <person name="Sparrow T."/>
            <person name="Spaulding J."/>
            <person name="Stalker J."/>
            <person name="Stange-Thomann N."/>
            <person name="Stavropoulos S."/>
            <person name="Stone C."/>
            <person name="Strader C."/>
            <person name="Tesfaye S."/>
            <person name="Thomson T."/>
            <person name="Thoulutsang Y."/>
            <person name="Thoulutsang D."/>
            <person name="Topham K."/>
            <person name="Topping I."/>
            <person name="Tsamla T."/>
            <person name="Vassiliev H."/>
            <person name="Vo A."/>
            <person name="Wangchuk T."/>
            <person name="Wangdi T."/>
            <person name="Weiand M."/>
            <person name="Wilkinson J."/>
            <person name="Wilson A."/>
            <person name="Yadav S."/>
            <person name="Young G."/>
            <person name="Yu Q."/>
            <person name="Zembek L."/>
            <person name="Zhong D."/>
            <person name="Zimmer A."/>
            <person name="Zwirko Z."/>
            <person name="Jaffe D.B."/>
            <person name="Alvarez P."/>
            <person name="Brockman W."/>
            <person name="Butler J."/>
            <person name="Chin C."/>
            <person name="Gnerre S."/>
            <person name="Grabherr M."/>
            <person name="Kleber M."/>
            <person name="Mauceli E."/>
            <person name="MacCallum I."/>
        </authorList>
    </citation>
    <scope>NUCLEOTIDE SEQUENCE [LARGE SCALE GENOMIC DNA]</scope>
    <source>
        <strain evidence="3">Tucson 14030-0811.24</strain>
    </source>
</reference>
<feature type="compositionally biased region" description="Polar residues" evidence="1">
    <location>
        <begin position="687"/>
        <end position="702"/>
    </location>
</feature>
<dbReference type="STRING" id="7260.B4NPA8"/>
<feature type="region of interest" description="Disordered" evidence="1">
    <location>
        <begin position="851"/>
        <end position="979"/>
    </location>
</feature>
<feature type="compositionally biased region" description="Low complexity" evidence="1">
    <location>
        <begin position="1041"/>
        <end position="1060"/>
    </location>
</feature>
<name>B4NPA8_DROWI</name>
<feature type="region of interest" description="Disordered" evidence="1">
    <location>
        <begin position="127"/>
        <end position="186"/>
    </location>
</feature>
<feature type="compositionally biased region" description="Basic residues" evidence="1">
    <location>
        <begin position="65"/>
        <end position="77"/>
    </location>
</feature>
<feature type="compositionally biased region" description="Low complexity" evidence="1">
    <location>
        <begin position="703"/>
        <end position="724"/>
    </location>
</feature>
<feature type="region of interest" description="Disordered" evidence="1">
    <location>
        <begin position="1136"/>
        <end position="1231"/>
    </location>
</feature>
<sequence>MLKKAEYDEENSYRAIKTCLTRNTNSSSTAAAAAAVAVASSSFVSSAATSVGSSNSAAGSFGYHTNHRSSGSHRHKQGGSLQDLVEATHRSELATTSSQVAVAAAVAAAAVANHCFNCDYQLSGGRNSMNRRQHQQQQHNQNSSSINSQLPNSLSTASSSSSASKRINKNSTVSARQREGGSLPSSVNQFESAVIMDPAKLKHILGSSSSGGVGGEVTPTTSTSAGTGSCLSLPETEAATQFDMDDEAIMDSGSATSTQQDSFMNRWDISADTKLWNIANGPDLETLEELREIRKTKKVNPASAAGSSFNTHSMTLLGAKILEGLQQQKQQQQQQQQQQYPAVPANVSGGAAPCVPYPQTADDQKLRLDTGYVSLNDNYTACSSVYGVSTTDGDSNKTGSSGGASSSFTSSTTTTVNGGGGVAPGTAPKGAVEDIRASKIGRMLSGGSAAAAAKSGSQRQFDENGNALSDGYGGGAGSGTGNGVAASTNGNSNQFTALITTTVAAAHPPSSSSTQRQNSVSTLLSTGTNTTTTAMAAAAVAASINSQLGGAVPTQTSGTANINATNTTITTTKLKSKKKSQQERNTIQYLVDTQTIAGCRGADPVEQLLKYIENDEKNNSAGQKKKERKKQSKLKKSNSLEELRSCSKMEVDDLNKYQAATTDMMRQKKTGSGSTASGPSATDASKHNSSSVADINKNCNKEQQGVQPQQQQTVVASATVQVRAQPRKSERRSWGTEELQYLGDQQQKEQQTQMDWPSPLPKMSTLEFPALAGMSEMDALNTVLSETAEFHVVTKKKKPKKQRAVTMDDATVGAAHHTGGNLQRMQPITKSASSNMMSHRVQQQQHYANHYGNQQLPPPHSKMERQFVEKHQSTSTGSSHISAGSVHAHGQGSQSTSTTSNSSGHQDSSRRKSTSSMPPSEKSDSSDLDSVHSLPIQTGKKKSSRVNSGSSSSSSSTSAQAAGQRQSKQNNNNYNSPPAAISYADIARKRLEAALNSGGGTTSNSESSPPDLFNSGSGVGGGSGKSSSTKQAKTKPDFPELPGAAANTLNLTTGLPTPAGIGMGTTGGGPAAAAATHIPPSSTSVTSSASISSLQKSKSVENEVSYSFNSTNLDQQYPALEMTVKRHSTTNVAMASSSINNNTTTKQQAADKSTSAKLKAKPKEKTSSMNHSSSKPTTLKTTAATQTDRTKKISGKFGGAAVAGSGSGGTASGGLAGSSSITPSGGSSSVAGRPAVIILNDRDDRDATHNEFIFGDFNEDELKMFNDHENTEESSNSNQENTRNKLIRGGEEQSDVVAADEDEDETESKEHSAKLGKESSTDLSSDQLVLNDSGAASDAVNMSSTLDMLSISVEAVQSSPNAANAAAITNNNSSTLSSNTSNSSSSASISSSASARGAGGDRTIAGGASGGGGGISSLANQSNDSGIIANTSVNNFISKASSSDVLVSMQQLETCNDIEAAIIAAARAAAAAAKRSTSCSRSNSQEPGEFLLPAKTVNKSSATANKTTLPVYMAYQDGDDDDETLHELSFMPDLNKMELGAATATSLPDEEHLPPPPVALARQSGVLNNTDLIVDYIASTWNAIVKSKYVTFYSEEPEPES</sequence>
<dbReference type="eggNOG" id="ENOG502S948">
    <property type="taxonomic scope" value="Eukaryota"/>
</dbReference>
<feature type="region of interest" description="Disordered" evidence="1">
    <location>
        <begin position="62"/>
        <end position="81"/>
    </location>
</feature>
<feature type="compositionally biased region" description="Low complexity" evidence="1">
    <location>
        <begin position="1371"/>
        <end position="1395"/>
    </location>
</feature>
<feature type="compositionally biased region" description="Basic residues" evidence="1">
    <location>
        <begin position="623"/>
        <end position="636"/>
    </location>
</feature>
<feature type="region of interest" description="Disordered" evidence="1">
    <location>
        <begin position="1287"/>
        <end position="1327"/>
    </location>
</feature>
<feature type="compositionally biased region" description="Polar residues" evidence="1">
    <location>
        <begin position="1136"/>
        <end position="1156"/>
    </location>
</feature>
<gene>
    <name evidence="2" type="primary">Dwil\GK15592</name>
    <name evidence="2" type="ORF">Dwil_GK15592</name>
</gene>
<feature type="region of interest" description="Disordered" evidence="1">
    <location>
        <begin position="206"/>
        <end position="231"/>
    </location>
</feature>
<feature type="region of interest" description="Disordered" evidence="1">
    <location>
        <begin position="664"/>
        <end position="734"/>
    </location>
</feature>
<dbReference type="HOGENOM" id="CLU_236314_0_0_1"/>
<evidence type="ECO:0000313" key="2">
    <source>
        <dbReference type="EMBL" id="EDW86348.2"/>
    </source>
</evidence>
<feature type="region of interest" description="Disordered" evidence="1">
    <location>
        <begin position="390"/>
        <end position="430"/>
    </location>
</feature>
<feature type="compositionally biased region" description="Polar residues" evidence="1">
    <location>
        <begin position="873"/>
        <end position="882"/>
    </location>
</feature>
<evidence type="ECO:0000313" key="3">
    <source>
        <dbReference type="Proteomes" id="UP000007798"/>
    </source>
</evidence>
<feature type="compositionally biased region" description="Low complexity" evidence="1">
    <location>
        <begin position="396"/>
        <end position="416"/>
    </location>
</feature>
<feature type="compositionally biased region" description="Low complexity" evidence="1">
    <location>
        <begin position="889"/>
        <end position="906"/>
    </location>
</feature>
<feature type="compositionally biased region" description="Gly residues" evidence="1">
    <location>
        <begin position="1205"/>
        <end position="1216"/>
    </location>
</feature>
<dbReference type="FunCoup" id="B4NPA8">
    <property type="interactions" value="719"/>
</dbReference>
<accession>B4NPA8</accession>
<feature type="compositionally biased region" description="Acidic residues" evidence="1">
    <location>
        <begin position="1292"/>
        <end position="1307"/>
    </location>
</feature>
<feature type="compositionally biased region" description="Low complexity" evidence="1">
    <location>
        <begin position="670"/>
        <end position="683"/>
    </location>
</feature>
<dbReference type="Proteomes" id="UP000007798">
    <property type="component" value="Unassembled WGS sequence"/>
</dbReference>